<evidence type="ECO:0000313" key="2">
    <source>
        <dbReference type="Proteomes" id="UP001499909"/>
    </source>
</evidence>
<comment type="caution">
    <text evidence="1">The sequence shown here is derived from an EMBL/GenBank/DDBJ whole genome shotgun (WGS) entry which is preliminary data.</text>
</comment>
<dbReference type="EMBL" id="BAABDH010000112">
    <property type="protein sequence ID" value="GAA3953922.1"/>
    <property type="molecule type" value="Genomic_DNA"/>
</dbReference>
<gene>
    <name evidence="1" type="ORF">GCM10022406_39510</name>
</gene>
<protein>
    <submittedName>
        <fullName evidence="1">Uncharacterized protein</fullName>
    </submittedName>
</protein>
<proteinExistence type="predicted"/>
<dbReference type="RefSeq" id="WP_345117697.1">
    <property type="nucleotide sequence ID" value="NZ_BAABDH010000112.1"/>
</dbReference>
<sequence>MKPYNEIFPNARQPIRVRVNDKQVQDTLFLQVAEVEGWGVMQPRLTGYQCSFFINVLLYTHASNGGEEGAELPFTPRPVRLAADNNTIMVPQTETNRFGIYAIRDMVMDTDATWAEKLRTAPEDAYLQGDAFEQAIKSGEVHLINEIVKNVTVAQYPPFNRYQ</sequence>
<reference evidence="2" key="1">
    <citation type="journal article" date="2019" name="Int. J. Syst. Evol. Microbiol.">
        <title>The Global Catalogue of Microorganisms (GCM) 10K type strain sequencing project: providing services to taxonomists for standard genome sequencing and annotation.</title>
        <authorList>
            <consortium name="The Broad Institute Genomics Platform"/>
            <consortium name="The Broad Institute Genome Sequencing Center for Infectious Disease"/>
            <person name="Wu L."/>
            <person name="Ma J."/>
        </authorList>
    </citation>
    <scope>NUCLEOTIDE SEQUENCE [LARGE SCALE GENOMIC DNA]</scope>
    <source>
        <strain evidence="2">JCM 17214</strain>
    </source>
</reference>
<accession>A0ABP7NU86</accession>
<name>A0ABP7NU86_9BACT</name>
<organism evidence="1 2">
    <name type="scientific">Hymenobacter algoricola</name>
    <dbReference type="NCBI Taxonomy" id="486267"/>
    <lineage>
        <taxon>Bacteria</taxon>
        <taxon>Pseudomonadati</taxon>
        <taxon>Bacteroidota</taxon>
        <taxon>Cytophagia</taxon>
        <taxon>Cytophagales</taxon>
        <taxon>Hymenobacteraceae</taxon>
        <taxon>Hymenobacter</taxon>
    </lineage>
</organism>
<dbReference type="Proteomes" id="UP001499909">
    <property type="component" value="Unassembled WGS sequence"/>
</dbReference>
<evidence type="ECO:0000313" key="1">
    <source>
        <dbReference type="EMBL" id="GAA3953922.1"/>
    </source>
</evidence>
<keyword evidence="2" id="KW-1185">Reference proteome</keyword>